<reference evidence="2 3" key="1">
    <citation type="journal article" date="2014" name="BMC Genomics">
        <title>Comparison of environmental and isolate Sulfobacillus genomes reveals diverse carbon, sulfur, nitrogen, and hydrogen metabolisms.</title>
        <authorList>
            <person name="Justice N.B."/>
            <person name="Norman A."/>
            <person name="Brown C.T."/>
            <person name="Singh A."/>
            <person name="Thomas B.C."/>
            <person name="Banfield J.F."/>
        </authorList>
    </citation>
    <scope>NUCLEOTIDE SEQUENCE [LARGE SCALE GENOMIC DNA]</scope>
    <source>
        <strain evidence="2">AMDSBA1</strain>
    </source>
</reference>
<evidence type="ECO:0000256" key="1">
    <source>
        <dbReference type="SAM" id="MobiDB-lite"/>
    </source>
</evidence>
<proteinExistence type="predicted"/>
<evidence type="ECO:0000313" key="3">
    <source>
        <dbReference type="Proteomes" id="UP000242699"/>
    </source>
</evidence>
<gene>
    <name evidence="2" type="ORF">C7B43_17950</name>
</gene>
<evidence type="ECO:0000313" key="2">
    <source>
        <dbReference type="EMBL" id="PSR24879.1"/>
    </source>
</evidence>
<name>A0A2T2WRK8_9FIRM</name>
<dbReference type="Proteomes" id="UP000242699">
    <property type="component" value="Unassembled WGS sequence"/>
</dbReference>
<dbReference type="AlphaFoldDB" id="A0A2T2WRK8"/>
<comment type="caution">
    <text evidence="2">The sequence shown here is derived from an EMBL/GenBank/DDBJ whole genome shotgun (WGS) entry which is preliminary data.</text>
</comment>
<dbReference type="EMBL" id="PXYT01000065">
    <property type="protein sequence ID" value="PSR24879.1"/>
    <property type="molecule type" value="Genomic_DNA"/>
</dbReference>
<feature type="region of interest" description="Disordered" evidence="1">
    <location>
        <begin position="117"/>
        <end position="151"/>
    </location>
</feature>
<accession>A0A2T2WRK8</accession>
<organism evidence="2 3">
    <name type="scientific">Sulfobacillus benefaciens</name>
    <dbReference type="NCBI Taxonomy" id="453960"/>
    <lineage>
        <taxon>Bacteria</taxon>
        <taxon>Bacillati</taxon>
        <taxon>Bacillota</taxon>
        <taxon>Clostridia</taxon>
        <taxon>Eubacteriales</taxon>
        <taxon>Clostridiales Family XVII. Incertae Sedis</taxon>
        <taxon>Sulfobacillus</taxon>
    </lineage>
</organism>
<sequence length="277" mass="31984">MRFVDTSYEIIRDQAHRLAAEYKQRVATPHLVLAIIQTHYWPQNVPVIAEGFCQAVIKSLPSEVNTPPDTTLYAHMVLDQADDATSLLFYLFWSSWAQDDAFIRTWHQLNWAPPMKVPTPRFNPPHQGASQDRTAEANGSRRWQRSQVRDQQQREWPTQVVEVLRGIDTDLIRFVCLHAVNYSSFSVVGGIEWMEGRNVPDPTIVRVEIEPAGGETPQVWQRTAHESMRNERTQLQRTDYRFIAETPFSLNEFDTLWAVAENGQRWCLLPLHSSATD</sequence>
<protein>
    <submittedName>
        <fullName evidence="2">Uncharacterized protein</fullName>
    </submittedName>
</protein>